<dbReference type="NCBIfam" id="TIGR01768">
    <property type="entry name" value="GGGP-family"/>
    <property type="match status" value="1"/>
</dbReference>
<keyword evidence="1 10" id="KW-0444">Lipid biosynthesis</keyword>
<dbReference type="GO" id="GO:0046474">
    <property type="term" value="P:glycerophospholipid biosynthetic process"/>
    <property type="evidence" value="ECO:0007669"/>
    <property type="project" value="UniProtKB-UniRule"/>
</dbReference>
<comment type="function">
    <text evidence="10">Prenyltransferase that catalyzes in vivo the transfer of the heptaprenyl moiety of heptaprenyl pyrophosphate (HepPP; 35 carbon atoms) to the C3 hydroxyl of sn-glycerol-1-phosphate (G1P), producing heptaprenylglyceryl phosphate (HepGP). This reaction is an ether-bond-formation step in the biosynthesis of archaea-type G1P-based membrane lipids found in Bacillales.</text>
</comment>
<dbReference type="EC" id="2.5.1.n9" evidence="9 10"/>
<keyword evidence="3 10" id="KW-0479">Metal-binding</keyword>
<feature type="binding site" evidence="10">
    <location>
        <position position="14"/>
    </location>
    <ligand>
        <name>Mg(2+)</name>
        <dbReference type="ChEBI" id="CHEBI:18420"/>
    </ligand>
</feature>
<evidence type="ECO:0000256" key="1">
    <source>
        <dbReference type="ARBA" id="ARBA00022516"/>
    </source>
</evidence>
<dbReference type="CDD" id="cd02812">
    <property type="entry name" value="PcrB_like"/>
    <property type="match status" value="1"/>
</dbReference>
<dbReference type="SUPFAM" id="SSF51395">
    <property type="entry name" value="FMN-linked oxidoreductases"/>
    <property type="match status" value="1"/>
</dbReference>
<feature type="binding site" evidence="10">
    <location>
        <begin position="209"/>
        <end position="210"/>
    </location>
    <ligand>
        <name>sn-glycerol 1-phosphate</name>
        <dbReference type="ChEBI" id="CHEBI:57685"/>
    </ligand>
</feature>
<sequence length="234" mass="25894">MKEYGEWRHVFKLDPAEELDVEKIEALCESGTDAVIIGGTDGVTEDNVLRLLMEVRRFSVACVLEVSELEAVVPGFDSYLIPSVLNAGEPAWINGIHHEALKLYGHLLDDEELLAEGYVILNPEAKAARATKAETGLDLEDIEAYARMADQLFHLPVFYLEYSGIYGDPEVVKTAKSVLKHARLFYGGGISTPEQAREMALYADTVVVGDVIYDNFKQALKTVRAVQEAEGPVY</sequence>
<comment type="caution">
    <text evidence="11">The sequence shown here is derived from an EMBL/GenBank/DDBJ whole genome shotgun (WGS) entry which is preliminary data.</text>
</comment>
<feature type="binding site" evidence="10">
    <location>
        <position position="40"/>
    </location>
    <ligand>
        <name>Mg(2+)</name>
        <dbReference type="ChEBI" id="CHEBI:18420"/>
    </ligand>
</feature>
<keyword evidence="12" id="KW-1185">Reference proteome</keyword>
<comment type="similarity">
    <text evidence="10">Belongs to the GGGP/HepGP synthase family. Group I subfamily.</text>
</comment>
<evidence type="ECO:0000313" key="12">
    <source>
        <dbReference type="Proteomes" id="UP000243650"/>
    </source>
</evidence>
<organism evidence="11 12">
    <name type="scientific">Alkalicoccus urumqiensis</name>
    <name type="common">Bacillus urumqiensis</name>
    <dbReference type="NCBI Taxonomy" id="1548213"/>
    <lineage>
        <taxon>Bacteria</taxon>
        <taxon>Bacillati</taxon>
        <taxon>Bacillota</taxon>
        <taxon>Bacilli</taxon>
        <taxon>Bacillales</taxon>
        <taxon>Bacillaceae</taxon>
        <taxon>Alkalicoccus</taxon>
    </lineage>
</organism>
<gene>
    <name evidence="10" type="primary">pcrB</name>
    <name evidence="11" type="ORF">C6I21_05355</name>
</gene>
<dbReference type="InterPro" id="IPR008205">
    <property type="entry name" value="GGGP_HepGP_synthase"/>
</dbReference>
<protein>
    <recommendedName>
        <fullName evidence="9 10">Heptaprenylglyceryl phosphate synthase</fullName>
        <shortName evidence="10">HepGP synthase</shortName>
        <ecNumber evidence="9 10">2.5.1.n9</ecNumber>
    </recommendedName>
    <alternativeName>
        <fullName evidence="10">Glycerol-1-phosphate heptaprenyltransferase</fullName>
    </alternativeName>
</protein>
<evidence type="ECO:0000256" key="9">
    <source>
        <dbReference type="ARBA" id="ARBA00066888"/>
    </source>
</evidence>
<evidence type="ECO:0000256" key="5">
    <source>
        <dbReference type="ARBA" id="ARBA00023098"/>
    </source>
</evidence>
<comment type="pathway">
    <text evidence="10">Membrane lipid metabolism; glycerophospholipid metabolism.</text>
</comment>
<accession>A0A2P6MIX0</accession>
<evidence type="ECO:0000256" key="10">
    <source>
        <dbReference type="HAMAP-Rule" id="MF_00112"/>
    </source>
</evidence>
<evidence type="ECO:0000256" key="7">
    <source>
        <dbReference type="ARBA" id="ARBA00023264"/>
    </source>
</evidence>
<dbReference type="NCBIfam" id="NF003199">
    <property type="entry name" value="PRK04169.1-3"/>
    <property type="match status" value="1"/>
</dbReference>
<comment type="caution">
    <text evidence="10">Lacks conserved residue(s) required for the propagation of feature annotation.</text>
</comment>
<keyword evidence="7 10" id="KW-1208">Phospholipid metabolism</keyword>
<feature type="binding site" evidence="10">
    <location>
        <begin position="159"/>
        <end position="164"/>
    </location>
    <ligand>
        <name>sn-glycerol 1-phosphate</name>
        <dbReference type="ChEBI" id="CHEBI:57685"/>
    </ligand>
</feature>
<keyword evidence="5 10" id="KW-0443">Lipid metabolism</keyword>
<dbReference type="NCBIfam" id="NF003197">
    <property type="entry name" value="PRK04169.1-1"/>
    <property type="match status" value="1"/>
</dbReference>
<dbReference type="PANTHER" id="PTHR40029">
    <property type="match status" value="1"/>
</dbReference>
<evidence type="ECO:0000313" key="11">
    <source>
        <dbReference type="EMBL" id="PRO66231.1"/>
    </source>
</evidence>
<evidence type="ECO:0000256" key="2">
    <source>
        <dbReference type="ARBA" id="ARBA00022679"/>
    </source>
</evidence>
<dbReference type="PANTHER" id="PTHR40029:SF2">
    <property type="entry name" value="HEPTAPRENYLGLYCERYL PHOSPHATE SYNTHASE"/>
    <property type="match status" value="1"/>
</dbReference>
<dbReference type="Gene3D" id="3.20.20.390">
    <property type="entry name" value="FMN-linked oxidoreductases"/>
    <property type="match status" value="1"/>
</dbReference>
<keyword evidence="4 10" id="KW-0460">Magnesium</keyword>
<evidence type="ECO:0000256" key="4">
    <source>
        <dbReference type="ARBA" id="ARBA00022842"/>
    </source>
</evidence>
<dbReference type="FunFam" id="3.20.20.390:FF:000001">
    <property type="entry name" value="Heptaprenylglyceryl phosphate synthase"/>
    <property type="match status" value="1"/>
</dbReference>
<keyword evidence="6 10" id="KW-0594">Phospholipid biosynthesis</keyword>
<dbReference type="InterPro" id="IPR039074">
    <property type="entry name" value="GGGP/HepGP_synthase_I"/>
</dbReference>
<dbReference type="RefSeq" id="WP_105958421.1">
    <property type="nucleotide sequence ID" value="NZ_PVNS01000004.1"/>
</dbReference>
<comment type="cofactor">
    <cofactor evidence="10">
        <name>Mg(2+)</name>
        <dbReference type="ChEBI" id="CHEBI:18420"/>
    </cofactor>
</comment>
<feature type="binding site" evidence="10">
    <location>
        <position position="189"/>
    </location>
    <ligand>
        <name>sn-glycerol 1-phosphate</name>
        <dbReference type="ChEBI" id="CHEBI:57685"/>
    </ligand>
</feature>
<evidence type="ECO:0000256" key="3">
    <source>
        <dbReference type="ARBA" id="ARBA00022723"/>
    </source>
</evidence>
<dbReference type="AlphaFoldDB" id="A0A2P6MIX0"/>
<evidence type="ECO:0000256" key="6">
    <source>
        <dbReference type="ARBA" id="ARBA00023209"/>
    </source>
</evidence>
<name>A0A2P6MIX0_ALKUR</name>
<dbReference type="HAMAP" id="MF_00112">
    <property type="entry name" value="GGGP_HepGP_synthase"/>
    <property type="match status" value="1"/>
</dbReference>
<dbReference type="Pfam" id="PF01884">
    <property type="entry name" value="PcrB"/>
    <property type="match status" value="1"/>
</dbReference>
<dbReference type="Proteomes" id="UP000243650">
    <property type="component" value="Unassembled WGS sequence"/>
</dbReference>
<dbReference type="GO" id="GO:0120536">
    <property type="term" value="F:heptaprenylglyceryl phosphate synthase activity"/>
    <property type="evidence" value="ECO:0007669"/>
    <property type="project" value="UniProtKB-ARBA"/>
</dbReference>
<keyword evidence="2 10" id="KW-0808">Transferase</keyword>
<feature type="binding site" evidence="10">
    <location>
        <position position="12"/>
    </location>
    <ligand>
        <name>sn-glycerol 1-phosphate</name>
        <dbReference type="ChEBI" id="CHEBI:57685"/>
    </ligand>
</feature>
<evidence type="ECO:0000256" key="8">
    <source>
        <dbReference type="ARBA" id="ARBA00048318"/>
    </source>
</evidence>
<reference evidence="11 12" key="1">
    <citation type="submission" date="2018-03" db="EMBL/GenBank/DDBJ databases">
        <title>Bacillus urumqiensis sp. nov., a moderately haloalkaliphilic bacterium isolated from a salt lake.</title>
        <authorList>
            <person name="Zhao B."/>
            <person name="Liao Z."/>
        </authorList>
    </citation>
    <scope>NUCLEOTIDE SEQUENCE [LARGE SCALE GENOMIC DNA]</scope>
    <source>
        <strain evidence="11 12">BZ-SZ-XJ18</strain>
    </source>
</reference>
<comment type="subunit">
    <text evidence="10">Homodimer.</text>
</comment>
<proteinExistence type="inferred from homology"/>
<dbReference type="EMBL" id="PVNS01000004">
    <property type="protein sequence ID" value="PRO66231.1"/>
    <property type="molecule type" value="Genomic_DNA"/>
</dbReference>
<dbReference type="GO" id="GO:0000287">
    <property type="term" value="F:magnesium ion binding"/>
    <property type="evidence" value="ECO:0007669"/>
    <property type="project" value="UniProtKB-UniRule"/>
</dbReference>
<dbReference type="UniPathway" id="UPA00940"/>
<dbReference type="InterPro" id="IPR038597">
    <property type="entry name" value="GGGP/HepGP_synthase_sf"/>
</dbReference>
<comment type="catalytic activity">
    <reaction evidence="8 10">
        <text>sn-glycerol 1-phosphate + all-trans-heptaprenyl diphosphate = 3-heptaprenyl-sn-glycero-1-phosphate + diphosphate</text>
        <dbReference type="Rhea" id="RHEA:33495"/>
        <dbReference type="ChEBI" id="CHEBI:33019"/>
        <dbReference type="ChEBI" id="CHEBI:57685"/>
        <dbReference type="ChEBI" id="CHEBI:58206"/>
        <dbReference type="ChEBI" id="CHEBI:64781"/>
        <dbReference type="EC" id="2.5.1.n9"/>
    </reaction>
</comment>
<dbReference type="OrthoDB" id="2381757at2"/>